<dbReference type="RefSeq" id="XP_041545138.1">
    <property type="nucleotide sequence ID" value="XM_041691677.1"/>
</dbReference>
<dbReference type="GeneID" id="64962697"/>
<dbReference type="Proteomes" id="UP000661280">
    <property type="component" value="Chromosome 5"/>
</dbReference>
<protein>
    <submittedName>
        <fullName evidence="2">Uncharacterized protein</fullName>
    </submittedName>
</protein>
<reference evidence="2" key="2">
    <citation type="submission" date="2021-02" db="EMBL/GenBank/DDBJ databases">
        <title>Aspergillus luchuensis mut. kawachii IFO 4304 genome sequence.</title>
        <authorList>
            <person name="Mori K."/>
            <person name="Kadooka C."/>
            <person name="Goto M."/>
            <person name="Futagami T."/>
        </authorList>
    </citation>
    <scope>NUCLEOTIDE SEQUENCE</scope>
    <source>
        <strain evidence="2">IFO 4308</strain>
    </source>
</reference>
<dbReference type="AlphaFoldDB" id="A0A7R8A0P8"/>
<dbReference type="KEGG" id="aluc:AKAW2_51717A"/>
<name>A0A7R8A0P8_ASPKA</name>
<dbReference type="EMBL" id="AP024429">
    <property type="protein sequence ID" value="BCS01376.1"/>
    <property type="molecule type" value="Genomic_DNA"/>
</dbReference>
<keyword evidence="3" id="KW-1185">Reference proteome</keyword>
<accession>A0A7R8A0P8</accession>
<evidence type="ECO:0000256" key="1">
    <source>
        <dbReference type="SAM" id="MobiDB-lite"/>
    </source>
</evidence>
<reference evidence="2" key="1">
    <citation type="submission" date="2021-01" db="EMBL/GenBank/DDBJ databases">
        <authorList>
            <consortium name="Aspergillus luchuensis mut. kawachii IFO 4304 genome sequencing consortium"/>
            <person name="Kazuki M."/>
            <person name="Futagami T."/>
        </authorList>
    </citation>
    <scope>NUCLEOTIDE SEQUENCE</scope>
    <source>
        <strain evidence="2">IFO 4308</strain>
    </source>
</reference>
<organism evidence="2 3">
    <name type="scientific">Aspergillus kawachii</name>
    <name type="common">White koji mold</name>
    <name type="synonym">Aspergillus awamori var. kawachi</name>
    <dbReference type="NCBI Taxonomy" id="1069201"/>
    <lineage>
        <taxon>Eukaryota</taxon>
        <taxon>Fungi</taxon>
        <taxon>Dikarya</taxon>
        <taxon>Ascomycota</taxon>
        <taxon>Pezizomycotina</taxon>
        <taxon>Eurotiomycetes</taxon>
        <taxon>Eurotiomycetidae</taxon>
        <taxon>Eurotiales</taxon>
        <taxon>Aspergillaceae</taxon>
        <taxon>Aspergillus</taxon>
        <taxon>Aspergillus subgen. Circumdati</taxon>
    </lineage>
</organism>
<proteinExistence type="predicted"/>
<evidence type="ECO:0000313" key="3">
    <source>
        <dbReference type="Proteomes" id="UP000661280"/>
    </source>
</evidence>
<evidence type="ECO:0000313" key="2">
    <source>
        <dbReference type="EMBL" id="BCS01376.1"/>
    </source>
</evidence>
<gene>
    <name evidence="2" type="ORF">AKAW2_51717A</name>
</gene>
<sequence length="107" mass="11354">MAAADKSMAPRPDSSHVVSSTSTVLHEIGPPYPTAGNPILSLTGKICECRGPLAVVACGPAVLVYIRRVTSVISEIIAVDLFPLTSKWQTQPASKCRPSKSLRPLDK</sequence>
<feature type="region of interest" description="Disordered" evidence="1">
    <location>
        <begin position="1"/>
        <end position="20"/>
    </location>
</feature>